<organism evidence="2 3">
    <name type="scientific">Vespula vulgaris</name>
    <name type="common">Yellow jacket</name>
    <name type="synonym">Wasp</name>
    <dbReference type="NCBI Taxonomy" id="7454"/>
    <lineage>
        <taxon>Eukaryota</taxon>
        <taxon>Metazoa</taxon>
        <taxon>Ecdysozoa</taxon>
        <taxon>Arthropoda</taxon>
        <taxon>Hexapoda</taxon>
        <taxon>Insecta</taxon>
        <taxon>Pterygota</taxon>
        <taxon>Neoptera</taxon>
        <taxon>Endopterygota</taxon>
        <taxon>Hymenoptera</taxon>
        <taxon>Apocrita</taxon>
        <taxon>Aculeata</taxon>
        <taxon>Vespoidea</taxon>
        <taxon>Vespidae</taxon>
        <taxon>Vespinae</taxon>
        <taxon>Vespula</taxon>
    </lineage>
</organism>
<evidence type="ECO:0000313" key="3">
    <source>
        <dbReference type="Proteomes" id="UP000614350"/>
    </source>
</evidence>
<feature type="region of interest" description="Disordered" evidence="1">
    <location>
        <begin position="89"/>
        <end position="112"/>
    </location>
</feature>
<dbReference type="AlphaFoldDB" id="A0A834KE82"/>
<evidence type="ECO:0000313" key="2">
    <source>
        <dbReference type="EMBL" id="KAF7404965.1"/>
    </source>
</evidence>
<protein>
    <submittedName>
        <fullName evidence="2">Uncharacterized protein</fullName>
    </submittedName>
</protein>
<comment type="caution">
    <text evidence="2">The sequence shown here is derived from an EMBL/GenBank/DDBJ whole genome shotgun (WGS) entry which is preliminary data.</text>
</comment>
<feature type="compositionally biased region" description="Acidic residues" evidence="1">
    <location>
        <begin position="95"/>
        <end position="106"/>
    </location>
</feature>
<proteinExistence type="predicted"/>
<gene>
    <name evidence="2" type="ORF">HZH66_003871</name>
</gene>
<feature type="region of interest" description="Disordered" evidence="1">
    <location>
        <begin position="1"/>
        <end position="43"/>
    </location>
</feature>
<accession>A0A834KE82</accession>
<dbReference type="Proteomes" id="UP000614350">
    <property type="component" value="Unassembled WGS sequence"/>
</dbReference>
<reference evidence="2" key="1">
    <citation type="journal article" date="2020" name="G3 (Bethesda)">
        <title>High-Quality Assemblies for Three Invasive Social Wasps from the &lt;i&gt;Vespula&lt;/i&gt; Genus.</title>
        <authorList>
            <person name="Harrop T.W.R."/>
            <person name="Guhlin J."/>
            <person name="McLaughlin G.M."/>
            <person name="Permina E."/>
            <person name="Stockwell P."/>
            <person name="Gilligan J."/>
            <person name="Le Lec M.F."/>
            <person name="Gruber M.A.M."/>
            <person name="Quinn O."/>
            <person name="Lovegrove M."/>
            <person name="Duncan E.J."/>
            <person name="Remnant E.J."/>
            <person name="Van Eeckhoven J."/>
            <person name="Graham B."/>
            <person name="Knapp R.A."/>
            <person name="Langford K.W."/>
            <person name="Kronenberg Z."/>
            <person name="Press M.O."/>
            <person name="Eacker S.M."/>
            <person name="Wilson-Rankin E.E."/>
            <person name="Purcell J."/>
            <person name="Lester P.J."/>
            <person name="Dearden P.K."/>
        </authorList>
    </citation>
    <scope>NUCLEOTIDE SEQUENCE</scope>
    <source>
        <strain evidence="2">Marl-1</strain>
    </source>
</reference>
<dbReference type="EMBL" id="JACSEA010000003">
    <property type="protein sequence ID" value="KAF7404965.1"/>
    <property type="molecule type" value="Genomic_DNA"/>
</dbReference>
<evidence type="ECO:0000256" key="1">
    <source>
        <dbReference type="SAM" id="MobiDB-lite"/>
    </source>
</evidence>
<name>A0A834KE82_VESVU</name>
<keyword evidence="3" id="KW-1185">Reference proteome</keyword>
<sequence>MRKKRRRMAPREKVPTSGETICPEPRTMNTPLPGGTPRFGIPETTAETRIEVRATRCRMQTELESELESGRLERTAGVPFYKRETITIPKTKAYEDEEEDEEEEEVEEKREE</sequence>